<sequence length="456" mass="52681">MIADTLSRFVAQADEGTDLRTSDYPNTFQELKMKVSFGQGNYAKVPWIAIVSYGQEVQKGIYPVLLYFKSSGILILAYGISETNVPEVDWQAGQSEPTIAQYFRDEFQSVPERYGQSRIRNIYRVADGLDFKAMANDVEGIVAAYRDEMKGRAQGEFEESTELESYTPEDAIEDLFVDRQKFDLMLYLLREKKNIILQGPPGVGKTYFSKQLAYALLGQKDPDRVGMVQFHQSYAYEDFVQGYRPSGDGFQLRDGIFFQYCTKARQDFSRDYVFIIDEINRGNLSKIFGELMLLIEADKRGTDWEIPLAYSSGPDERFSIPENLYLIGLMNTADRSLAMVDYALRRRFGFVDLEPGFETDQFKEFLVRRGTDEHFLDRVINRLMIVNQRIAEDQANLGKGYRIGHSFFCSLPKGHSLDLAHYRRIVQWEIEPLLREYWFDNPDKAESLIKELMLVD</sequence>
<keyword evidence="2" id="KW-0540">Nuclease</keyword>
<dbReference type="CDD" id="cd00009">
    <property type="entry name" value="AAA"/>
    <property type="match status" value="1"/>
</dbReference>
<evidence type="ECO:0000313" key="2">
    <source>
        <dbReference type="EMBL" id="PHP66924.1"/>
    </source>
</evidence>
<proteinExistence type="predicted"/>
<dbReference type="Gene3D" id="3.40.50.300">
    <property type="entry name" value="P-loop containing nucleotide triphosphate hydrolases"/>
    <property type="match status" value="1"/>
</dbReference>
<dbReference type="SUPFAM" id="SSF52540">
    <property type="entry name" value="P-loop containing nucleoside triphosphate hydrolases"/>
    <property type="match status" value="1"/>
</dbReference>
<dbReference type="AlphaFoldDB" id="A0A2G1QN83"/>
<reference evidence="2 3" key="1">
    <citation type="submission" date="2017-10" db="EMBL/GenBank/DDBJ databases">
        <title>Sedimentibacterium mangrovi gen. nov., sp. nov., a novel member of family Phyllobacteriacea isolated from mangrove sediment.</title>
        <authorList>
            <person name="Liao H."/>
            <person name="Tian Y."/>
        </authorList>
    </citation>
    <scope>NUCLEOTIDE SEQUENCE [LARGE SCALE GENOMIC DNA]</scope>
    <source>
        <strain evidence="2 3">X9-2-2</strain>
    </source>
</reference>
<keyword evidence="3" id="KW-1185">Reference proteome</keyword>
<dbReference type="GO" id="GO:0004519">
    <property type="term" value="F:endonuclease activity"/>
    <property type="evidence" value="ECO:0007669"/>
    <property type="project" value="UniProtKB-KW"/>
</dbReference>
<accession>A0A2G1QN83</accession>
<dbReference type="Proteomes" id="UP000221168">
    <property type="component" value="Unassembled WGS sequence"/>
</dbReference>
<dbReference type="PANTHER" id="PTHR37291">
    <property type="entry name" value="5-METHYLCYTOSINE-SPECIFIC RESTRICTION ENZYME B"/>
    <property type="match status" value="1"/>
</dbReference>
<dbReference type="GO" id="GO:0005524">
    <property type="term" value="F:ATP binding"/>
    <property type="evidence" value="ECO:0007669"/>
    <property type="project" value="InterPro"/>
</dbReference>
<gene>
    <name evidence="2" type="ORF">CSC94_11530</name>
</gene>
<dbReference type="GO" id="GO:0016887">
    <property type="term" value="F:ATP hydrolysis activity"/>
    <property type="evidence" value="ECO:0007669"/>
    <property type="project" value="InterPro"/>
</dbReference>
<dbReference type="SMART" id="SM00382">
    <property type="entry name" value="AAA"/>
    <property type="match status" value="1"/>
</dbReference>
<dbReference type="Gene3D" id="3.30.920.90">
    <property type="match status" value="1"/>
</dbReference>
<dbReference type="InterPro" id="IPR021961">
    <property type="entry name" value="McrB_DNA-bd"/>
</dbReference>
<dbReference type="InterPro" id="IPR003593">
    <property type="entry name" value="AAA+_ATPase"/>
</dbReference>
<dbReference type="InterPro" id="IPR011704">
    <property type="entry name" value="ATPase_dyneun-rel_AAA"/>
</dbReference>
<dbReference type="Pfam" id="PF12102">
    <property type="entry name" value="MrcB_N"/>
    <property type="match status" value="1"/>
</dbReference>
<feature type="domain" description="AAA+ ATPase" evidence="1">
    <location>
        <begin position="191"/>
        <end position="354"/>
    </location>
</feature>
<dbReference type="InterPro" id="IPR052934">
    <property type="entry name" value="Methyl-DNA_Rec/Restrict_Enz"/>
</dbReference>
<organism evidence="2 3">
    <name type="scientific">Zhengella mangrovi</name>
    <dbReference type="NCBI Taxonomy" id="1982044"/>
    <lineage>
        <taxon>Bacteria</taxon>
        <taxon>Pseudomonadati</taxon>
        <taxon>Pseudomonadota</taxon>
        <taxon>Alphaproteobacteria</taxon>
        <taxon>Hyphomicrobiales</taxon>
        <taxon>Notoacmeibacteraceae</taxon>
        <taxon>Zhengella</taxon>
    </lineage>
</organism>
<dbReference type="PANTHER" id="PTHR37291:SF1">
    <property type="entry name" value="TYPE IV METHYL-DIRECTED RESTRICTION ENZYME ECOKMCRB SUBUNIT"/>
    <property type="match status" value="1"/>
</dbReference>
<protein>
    <submittedName>
        <fullName evidence="2">Restriction endonuclease</fullName>
    </submittedName>
</protein>
<keyword evidence="2" id="KW-0255">Endonuclease</keyword>
<dbReference type="OrthoDB" id="9781481at2"/>
<dbReference type="InterPro" id="IPR027417">
    <property type="entry name" value="P-loop_NTPase"/>
</dbReference>
<dbReference type="EMBL" id="PDVP01000006">
    <property type="protein sequence ID" value="PHP66924.1"/>
    <property type="molecule type" value="Genomic_DNA"/>
</dbReference>
<evidence type="ECO:0000313" key="3">
    <source>
        <dbReference type="Proteomes" id="UP000221168"/>
    </source>
</evidence>
<keyword evidence="2" id="KW-0378">Hydrolase</keyword>
<dbReference type="Pfam" id="PF07728">
    <property type="entry name" value="AAA_5"/>
    <property type="match status" value="1"/>
</dbReference>
<evidence type="ECO:0000259" key="1">
    <source>
        <dbReference type="SMART" id="SM00382"/>
    </source>
</evidence>
<comment type="caution">
    <text evidence="2">The sequence shown here is derived from an EMBL/GenBank/DDBJ whole genome shotgun (WGS) entry which is preliminary data.</text>
</comment>
<name>A0A2G1QN83_9HYPH</name>